<dbReference type="Gene3D" id="6.10.340.10">
    <property type="match status" value="1"/>
</dbReference>
<proteinExistence type="predicted"/>
<evidence type="ECO:0000256" key="6">
    <source>
        <dbReference type="ARBA" id="ARBA00022553"/>
    </source>
</evidence>
<evidence type="ECO:0000256" key="1">
    <source>
        <dbReference type="ARBA" id="ARBA00000085"/>
    </source>
</evidence>
<dbReference type="CDD" id="cd00082">
    <property type="entry name" value="HisKA"/>
    <property type="match status" value="1"/>
</dbReference>
<gene>
    <name evidence="18" type="ORF">ACFPTR_12180</name>
</gene>
<name>A0ABW0U817_9BACI</name>
<evidence type="ECO:0000256" key="15">
    <source>
        <dbReference type="SAM" id="Phobius"/>
    </source>
</evidence>
<dbReference type="CDD" id="cd06225">
    <property type="entry name" value="HAMP"/>
    <property type="match status" value="1"/>
</dbReference>
<keyword evidence="10 18" id="KW-0418">Kinase</keyword>
<dbReference type="EC" id="2.7.13.3" evidence="3"/>
<dbReference type="PROSITE" id="PS50885">
    <property type="entry name" value="HAMP"/>
    <property type="match status" value="1"/>
</dbReference>
<dbReference type="Pfam" id="PF18719">
    <property type="entry name" value="ArlS_N"/>
    <property type="match status" value="1"/>
</dbReference>
<comment type="subcellular location">
    <subcellularLocation>
        <location evidence="2">Cell membrane</location>
        <topology evidence="2">Multi-pass membrane protein</topology>
    </subcellularLocation>
</comment>
<feature type="transmembrane region" description="Helical" evidence="15">
    <location>
        <begin position="12"/>
        <end position="30"/>
    </location>
</feature>
<dbReference type="InterPro" id="IPR003661">
    <property type="entry name" value="HisK_dim/P_dom"/>
</dbReference>
<feature type="transmembrane region" description="Helical" evidence="15">
    <location>
        <begin position="155"/>
        <end position="180"/>
    </location>
</feature>
<dbReference type="PANTHER" id="PTHR45528">
    <property type="entry name" value="SENSOR HISTIDINE KINASE CPXA"/>
    <property type="match status" value="1"/>
</dbReference>
<keyword evidence="5" id="KW-1003">Cell membrane</keyword>
<comment type="catalytic activity">
    <reaction evidence="1">
        <text>ATP + protein L-histidine = ADP + protein N-phospho-L-histidine.</text>
        <dbReference type="EC" id="2.7.13.3"/>
    </reaction>
</comment>
<evidence type="ECO:0000256" key="9">
    <source>
        <dbReference type="ARBA" id="ARBA00022741"/>
    </source>
</evidence>
<dbReference type="PRINTS" id="PR00344">
    <property type="entry name" value="BCTRLSENSOR"/>
</dbReference>
<dbReference type="RefSeq" id="WP_270897382.1">
    <property type="nucleotide sequence ID" value="NZ_JBHSPF010000064.1"/>
</dbReference>
<evidence type="ECO:0000256" key="8">
    <source>
        <dbReference type="ARBA" id="ARBA00022692"/>
    </source>
</evidence>
<dbReference type="InterPro" id="IPR036890">
    <property type="entry name" value="HATPase_C_sf"/>
</dbReference>
<keyword evidence="11" id="KW-0067">ATP-binding</keyword>
<evidence type="ECO:0000313" key="19">
    <source>
        <dbReference type="Proteomes" id="UP001596143"/>
    </source>
</evidence>
<feature type="domain" description="HAMP" evidence="17">
    <location>
        <begin position="177"/>
        <end position="231"/>
    </location>
</feature>
<evidence type="ECO:0000256" key="5">
    <source>
        <dbReference type="ARBA" id="ARBA00022475"/>
    </source>
</evidence>
<dbReference type="InterPro" id="IPR050398">
    <property type="entry name" value="HssS/ArlS-like"/>
</dbReference>
<dbReference type="SMART" id="SM00388">
    <property type="entry name" value="HisKA"/>
    <property type="match status" value="1"/>
</dbReference>
<dbReference type="CDD" id="cd00075">
    <property type="entry name" value="HATPase"/>
    <property type="match status" value="1"/>
</dbReference>
<dbReference type="PANTHER" id="PTHR45528:SF1">
    <property type="entry name" value="SENSOR HISTIDINE KINASE CPXA"/>
    <property type="match status" value="1"/>
</dbReference>
<dbReference type="InterPro" id="IPR041610">
    <property type="entry name" value="ArlS_N"/>
</dbReference>
<dbReference type="InterPro" id="IPR003594">
    <property type="entry name" value="HATPase_dom"/>
</dbReference>
<dbReference type="SMART" id="SM00304">
    <property type="entry name" value="HAMP"/>
    <property type="match status" value="1"/>
</dbReference>
<dbReference type="Pfam" id="PF02518">
    <property type="entry name" value="HATPase_c"/>
    <property type="match status" value="1"/>
</dbReference>
<dbReference type="SUPFAM" id="SSF47384">
    <property type="entry name" value="Homodimeric domain of signal transducing histidine kinase"/>
    <property type="match status" value="1"/>
</dbReference>
<dbReference type="PROSITE" id="PS50109">
    <property type="entry name" value="HIS_KIN"/>
    <property type="match status" value="1"/>
</dbReference>
<keyword evidence="6" id="KW-0597">Phosphoprotein</keyword>
<keyword evidence="14 15" id="KW-0472">Membrane</keyword>
<evidence type="ECO:0000256" key="7">
    <source>
        <dbReference type="ARBA" id="ARBA00022679"/>
    </source>
</evidence>
<dbReference type="Pfam" id="PF00672">
    <property type="entry name" value="HAMP"/>
    <property type="match status" value="1"/>
</dbReference>
<reference evidence="19" key="1">
    <citation type="journal article" date="2019" name="Int. J. Syst. Evol. Microbiol.">
        <title>The Global Catalogue of Microorganisms (GCM) 10K type strain sequencing project: providing services to taxonomists for standard genome sequencing and annotation.</title>
        <authorList>
            <consortium name="The Broad Institute Genomics Platform"/>
            <consortium name="The Broad Institute Genome Sequencing Center for Infectious Disease"/>
            <person name="Wu L."/>
            <person name="Ma J."/>
        </authorList>
    </citation>
    <scope>NUCLEOTIDE SEQUENCE [LARGE SCALE GENOMIC DNA]</scope>
    <source>
        <strain evidence="19">CGMCC 1.15790</strain>
    </source>
</reference>
<keyword evidence="7" id="KW-0808">Transferase</keyword>
<evidence type="ECO:0000256" key="4">
    <source>
        <dbReference type="ARBA" id="ARBA00015735"/>
    </source>
</evidence>
<keyword evidence="12 15" id="KW-1133">Transmembrane helix</keyword>
<keyword evidence="19" id="KW-1185">Reference proteome</keyword>
<dbReference type="Pfam" id="PF00512">
    <property type="entry name" value="HisKA"/>
    <property type="match status" value="1"/>
</dbReference>
<dbReference type="SUPFAM" id="SSF158472">
    <property type="entry name" value="HAMP domain-like"/>
    <property type="match status" value="1"/>
</dbReference>
<organism evidence="18 19">
    <name type="scientific">Aliibacillus thermotolerans</name>
    <dbReference type="NCBI Taxonomy" id="1834418"/>
    <lineage>
        <taxon>Bacteria</taxon>
        <taxon>Bacillati</taxon>
        <taxon>Bacillota</taxon>
        <taxon>Bacilli</taxon>
        <taxon>Bacillales</taxon>
        <taxon>Bacillaceae</taxon>
        <taxon>Aliibacillus</taxon>
    </lineage>
</organism>
<dbReference type="Proteomes" id="UP001596143">
    <property type="component" value="Unassembled WGS sequence"/>
</dbReference>
<dbReference type="EMBL" id="JBHSPF010000064">
    <property type="protein sequence ID" value="MFC5629608.1"/>
    <property type="molecule type" value="Genomic_DNA"/>
</dbReference>
<accession>A0ABW0U817</accession>
<evidence type="ECO:0000313" key="18">
    <source>
        <dbReference type="EMBL" id="MFC5629608.1"/>
    </source>
</evidence>
<keyword evidence="8 15" id="KW-0812">Transmembrane</keyword>
<evidence type="ECO:0000256" key="12">
    <source>
        <dbReference type="ARBA" id="ARBA00022989"/>
    </source>
</evidence>
<keyword evidence="13" id="KW-0902">Two-component regulatory system</keyword>
<feature type="domain" description="Histidine kinase" evidence="16">
    <location>
        <begin position="239"/>
        <end position="450"/>
    </location>
</feature>
<evidence type="ECO:0000256" key="13">
    <source>
        <dbReference type="ARBA" id="ARBA00023012"/>
    </source>
</evidence>
<dbReference type="GO" id="GO:0016301">
    <property type="term" value="F:kinase activity"/>
    <property type="evidence" value="ECO:0007669"/>
    <property type="project" value="UniProtKB-KW"/>
</dbReference>
<sequence length="450" mass="51796">MKLKTKIQLFSTIWMILLLIVANVAVYYLFHTFASRSEINRVHSHAEAIAETLHTTENMAGNIPELLRAYVPANGMIRIIARDDSVLQTITKETAFTELPYQYQTFESSTIFQSESGQPFAVITRPIIWEDGTVVTLQVAEHVEGFQENMDVLRIVLFASSLFILLPTLLGGHLLGNVFLRPIRELIHAMNVVQKEREWQKIDLQRKSKDEIYEMGQSFNQMIDRLSLNFQKQRDFVSDASHELRTPLSIIDSYARLLKRWGAKKPEVLEESIEAILTETERMKKMSNQLLTMAQSEENVKCIKKFFSLTKMCEQIVHSFSLSFEREITLHSADKEIWINADEDQLKQVLYILLDNAVKYSEKEIHISLEETDDHVQITVRNDGEGIPYEDQAHIFDRFYRVDKARSRRTGGTGLGLSIASQIMKQHGGNITVESKPKEETVFTIQLPKK</sequence>
<evidence type="ECO:0000259" key="16">
    <source>
        <dbReference type="PROSITE" id="PS50109"/>
    </source>
</evidence>
<evidence type="ECO:0000256" key="14">
    <source>
        <dbReference type="ARBA" id="ARBA00023136"/>
    </source>
</evidence>
<evidence type="ECO:0000256" key="11">
    <source>
        <dbReference type="ARBA" id="ARBA00022840"/>
    </source>
</evidence>
<comment type="caution">
    <text evidence="18">The sequence shown here is derived from an EMBL/GenBank/DDBJ whole genome shotgun (WGS) entry which is preliminary data.</text>
</comment>
<dbReference type="SUPFAM" id="SSF55874">
    <property type="entry name" value="ATPase domain of HSP90 chaperone/DNA topoisomerase II/histidine kinase"/>
    <property type="match status" value="1"/>
</dbReference>
<dbReference type="InterPro" id="IPR036097">
    <property type="entry name" value="HisK_dim/P_sf"/>
</dbReference>
<dbReference type="InterPro" id="IPR005467">
    <property type="entry name" value="His_kinase_dom"/>
</dbReference>
<evidence type="ECO:0000256" key="3">
    <source>
        <dbReference type="ARBA" id="ARBA00012438"/>
    </source>
</evidence>
<evidence type="ECO:0000256" key="2">
    <source>
        <dbReference type="ARBA" id="ARBA00004651"/>
    </source>
</evidence>
<evidence type="ECO:0000259" key="17">
    <source>
        <dbReference type="PROSITE" id="PS50885"/>
    </source>
</evidence>
<protein>
    <recommendedName>
        <fullName evidence="4">Signal transduction histidine-protein kinase ArlS</fullName>
        <ecNumber evidence="3">2.7.13.3</ecNumber>
    </recommendedName>
</protein>
<dbReference type="Gene3D" id="3.30.565.10">
    <property type="entry name" value="Histidine kinase-like ATPase, C-terminal domain"/>
    <property type="match status" value="1"/>
</dbReference>
<dbReference type="InterPro" id="IPR004358">
    <property type="entry name" value="Sig_transdc_His_kin-like_C"/>
</dbReference>
<dbReference type="InterPro" id="IPR003660">
    <property type="entry name" value="HAMP_dom"/>
</dbReference>
<evidence type="ECO:0000256" key="10">
    <source>
        <dbReference type="ARBA" id="ARBA00022777"/>
    </source>
</evidence>
<keyword evidence="9" id="KW-0547">Nucleotide-binding</keyword>
<dbReference type="SMART" id="SM00387">
    <property type="entry name" value="HATPase_c"/>
    <property type="match status" value="1"/>
</dbReference>
<dbReference type="Gene3D" id="1.10.287.130">
    <property type="match status" value="1"/>
</dbReference>